<dbReference type="EMBL" id="FNCO01000001">
    <property type="protein sequence ID" value="SDG08634.1"/>
    <property type="molecule type" value="Genomic_DNA"/>
</dbReference>
<accession>A0A1G7RDA1</accession>
<evidence type="ECO:0000313" key="3">
    <source>
        <dbReference type="Proteomes" id="UP000182894"/>
    </source>
</evidence>
<organism evidence="2 3">
    <name type="scientific">Pseudomonas abietaniphila</name>
    <dbReference type="NCBI Taxonomy" id="89065"/>
    <lineage>
        <taxon>Bacteria</taxon>
        <taxon>Pseudomonadati</taxon>
        <taxon>Pseudomonadota</taxon>
        <taxon>Gammaproteobacteria</taxon>
        <taxon>Pseudomonadales</taxon>
        <taxon>Pseudomonadaceae</taxon>
        <taxon>Pseudomonas</taxon>
    </lineage>
</organism>
<dbReference type="OrthoDB" id="7027074at2"/>
<keyword evidence="3" id="KW-1185">Reference proteome</keyword>
<dbReference type="RefSeq" id="WP_074749461.1">
    <property type="nucleotide sequence ID" value="NZ_FNCO01000001.1"/>
</dbReference>
<dbReference type="AlphaFoldDB" id="A0A1G7RDA1"/>
<reference evidence="3" key="1">
    <citation type="submission" date="2016-10" db="EMBL/GenBank/DDBJ databases">
        <authorList>
            <person name="Varghese N."/>
            <person name="Submissions S."/>
        </authorList>
    </citation>
    <scope>NUCLEOTIDE SEQUENCE [LARGE SCALE GENOMIC DNA]</scope>
    <source>
        <strain evidence="3">ATCC 700689</strain>
    </source>
</reference>
<feature type="region of interest" description="Disordered" evidence="1">
    <location>
        <begin position="89"/>
        <end position="111"/>
    </location>
</feature>
<evidence type="ECO:0000313" key="2">
    <source>
        <dbReference type="EMBL" id="SDG08634.1"/>
    </source>
</evidence>
<proteinExistence type="predicted"/>
<name>A0A1G7RDA1_9PSED</name>
<evidence type="ECO:0008006" key="4">
    <source>
        <dbReference type="Google" id="ProtNLM"/>
    </source>
</evidence>
<gene>
    <name evidence="2" type="ORF">SAMN05216605_101110</name>
</gene>
<protein>
    <recommendedName>
        <fullName evidence="4">FlxA-like protein</fullName>
    </recommendedName>
</protein>
<sequence>MNTLSGVTIHHSIIPSNRDIDARITVQPALTAAEVSSSIQPRDAVKVNLSVEGLQAFASAQSDSKKPANTEAKEIAKIREHIKELQQALQEQQAQLQSIQSSKNVSDDEKTQRIEAINQQLASLNASLASATAQLMEALKGKPKTAGAEGVQPVPFVQHGAPASGSDSF</sequence>
<evidence type="ECO:0000256" key="1">
    <source>
        <dbReference type="SAM" id="MobiDB-lite"/>
    </source>
</evidence>
<feature type="compositionally biased region" description="Low complexity" evidence="1">
    <location>
        <begin position="89"/>
        <end position="103"/>
    </location>
</feature>
<dbReference type="Proteomes" id="UP000182894">
    <property type="component" value="Unassembled WGS sequence"/>
</dbReference>
<feature type="region of interest" description="Disordered" evidence="1">
    <location>
        <begin position="141"/>
        <end position="169"/>
    </location>
</feature>